<evidence type="ECO:0000313" key="2">
    <source>
        <dbReference type="Proteomes" id="UP000291822"/>
    </source>
</evidence>
<evidence type="ECO:0000313" key="1">
    <source>
        <dbReference type="EMBL" id="TCI06102.1"/>
    </source>
</evidence>
<dbReference type="AlphaFoldDB" id="A0A4R0YGK6"/>
<dbReference type="Proteomes" id="UP000291822">
    <property type="component" value="Unassembled WGS sequence"/>
</dbReference>
<sequence length="161" mass="18488">MQGTQLSIERDLLVHEAATALGLLIFEFTRLDMELGLFLTWSDNGQSMGELVKKVSAQTFSQRMDLLRQLAVKRYAESPETQKSFFTWLADANKLRVIRNELFHGRWGFEPRDGRVANVTGLPNSDEQQSTFYSISELHDIVETTRSLRTRLDDLRSSHPL</sequence>
<protein>
    <submittedName>
        <fullName evidence="1">Uncharacterized protein</fullName>
    </submittedName>
</protein>
<proteinExistence type="predicted"/>
<organism evidence="1 2">
    <name type="scientific">Dyella soli</name>
    <dbReference type="NCBI Taxonomy" id="522319"/>
    <lineage>
        <taxon>Bacteria</taxon>
        <taxon>Pseudomonadati</taxon>
        <taxon>Pseudomonadota</taxon>
        <taxon>Gammaproteobacteria</taxon>
        <taxon>Lysobacterales</taxon>
        <taxon>Rhodanobacteraceae</taxon>
        <taxon>Dyella</taxon>
    </lineage>
</organism>
<reference evidence="1 2" key="1">
    <citation type="submission" date="2019-02" db="EMBL/GenBank/DDBJ databases">
        <title>Dyella amyloliquefaciens sp. nov., isolated from forest soil.</title>
        <authorList>
            <person name="Gao Z.-H."/>
            <person name="Qiu L.-H."/>
        </authorList>
    </citation>
    <scope>NUCLEOTIDE SEQUENCE [LARGE SCALE GENOMIC DNA]</scope>
    <source>
        <strain evidence="1 2">KACC 12747</strain>
    </source>
</reference>
<name>A0A4R0YGK6_9GAMM</name>
<dbReference type="RefSeq" id="WP_131152528.1">
    <property type="nucleotide sequence ID" value="NZ_SJTG01000007.1"/>
</dbReference>
<gene>
    <name evidence="1" type="ORF">EZM97_34800</name>
</gene>
<comment type="caution">
    <text evidence="1">The sequence shown here is derived from an EMBL/GenBank/DDBJ whole genome shotgun (WGS) entry which is preliminary data.</text>
</comment>
<accession>A0A4R0YGK6</accession>
<dbReference type="EMBL" id="SJTG01000007">
    <property type="protein sequence ID" value="TCI06102.1"/>
    <property type="molecule type" value="Genomic_DNA"/>
</dbReference>
<keyword evidence="2" id="KW-1185">Reference proteome</keyword>